<evidence type="ECO:0000259" key="1">
    <source>
        <dbReference type="PROSITE" id="PS51186"/>
    </source>
</evidence>
<name>A0A975RXI2_9BRAD</name>
<sequence>MTAFRLDDLRQHSDILRLRSGKSLTVRFVEPDDAEIVQGYFRSLSTRSRYHRFLGAISELPPAELDRFVHVGEADRFSVVAVMTVDGAETIVGEARYAFDAETDGFEFGLSIDDRWQGHGVGAALLGNLECRAAAFGATRLFGDTLRSNDAMLGLARKSGFAFTHSPGDWKLVRFEKHIDVAPQEIPCASWRLAARQMAGLDLKTSFP</sequence>
<proteinExistence type="predicted"/>
<dbReference type="InterPro" id="IPR000182">
    <property type="entry name" value="GNAT_dom"/>
</dbReference>
<dbReference type="RefSeq" id="WP_215603800.1">
    <property type="nucleotide sequence ID" value="NZ_CP076136.1"/>
</dbReference>
<evidence type="ECO:0000313" key="3">
    <source>
        <dbReference type="Proteomes" id="UP000676951"/>
    </source>
</evidence>
<evidence type="ECO:0000313" key="2">
    <source>
        <dbReference type="EMBL" id="QWG23041.1"/>
    </source>
</evidence>
<feature type="domain" description="N-acetyltransferase" evidence="1">
    <location>
        <begin position="24"/>
        <end position="180"/>
    </location>
</feature>
<reference evidence="2 3" key="1">
    <citation type="submission" date="2021-06" db="EMBL/GenBank/DDBJ databases">
        <title>Bradyrhizobium sp. S2-11-4 Genome sequencing.</title>
        <authorList>
            <person name="Jin L."/>
        </authorList>
    </citation>
    <scope>NUCLEOTIDE SEQUENCE [LARGE SCALE GENOMIC DNA]</scope>
    <source>
        <strain evidence="2 3">S2-11-4</strain>
    </source>
</reference>
<dbReference type="Pfam" id="PF00583">
    <property type="entry name" value="Acetyltransf_1"/>
    <property type="match status" value="1"/>
</dbReference>
<dbReference type="InterPro" id="IPR016181">
    <property type="entry name" value="Acyl_CoA_acyltransferase"/>
</dbReference>
<dbReference type="PROSITE" id="PS51186">
    <property type="entry name" value="GNAT"/>
    <property type="match status" value="1"/>
</dbReference>
<protein>
    <submittedName>
        <fullName evidence="2">GNAT family N-acetyltransferase</fullName>
    </submittedName>
</protein>
<dbReference type="AlphaFoldDB" id="A0A975RXI2"/>
<organism evidence="2 3">
    <name type="scientific">Bradyrhizobium sediminis</name>
    <dbReference type="NCBI Taxonomy" id="2840469"/>
    <lineage>
        <taxon>Bacteria</taxon>
        <taxon>Pseudomonadati</taxon>
        <taxon>Pseudomonadota</taxon>
        <taxon>Alphaproteobacteria</taxon>
        <taxon>Hyphomicrobiales</taxon>
        <taxon>Nitrobacteraceae</taxon>
        <taxon>Bradyrhizobium</taxon>
    </lineage>
</organism>
<dbReference type="Gene3D" id="3.40.630.30">
    <property type="match status" value="1"/>
</dbReference>
<gene>
    <name evidence="2" type="ORF">KMZ93_24345</name>
</gene>
<dbReference type="SUPFAM" id="SSF55729">
    <property type="entry name" value="Acyl-CoA N-acyltransferases (Nat)"/>
    <property type="match status" value="1"/>
</dbReference>
<accession>A0A975RXI2</accession>
<dbReference type="Proteomes" id="UP000676951">
    <property type="component" value="Chromosome"/>
</dbReference>
<keyword evidence="3" id="KW-1185">Reference proteome</keyword>
<dbReference type="EMBL" id="CP076136">
    <property type="protein sequence ID" value="QWG23041.1"/>
    <property type="molecule type" value="Genomic_DNA"/>
</dbReference>
<dbReference type="GO" id="GO:0016747">
    <property type="term" value="F:acyltransferase activity, transferring groups other than amino-acyl groups"/>
    <property type="evidence" value="ECO:0007669"/>
    <property type="project" value="InterPro"/>
</dbReference>